<dbReference type="AlphaFoldDB" id="A0AAE1NM40"/>
<evidence type="ECO:0000313" key="3">
    <source>
        <dbReference type="Proteomes" id="UP001292094"/>
    </source>
</evidence>
<keyword evidence="3" id="KW-1185">Reference proteome</keyword>
<evidence type="ECO:0000313" key="2">
    <source>
        <dbReference type="EMBL" id="KAK4292590.1"/>
    </source>
</evidence>
<accession>A0AAE1NM40</accession>
<dbReference type="Proteomes" id="UP001292094">
    <property type="component" value="Unassembled WGS sequence"/>
</dbReference>
<comment type="caution">
    <text evidence="2">The sequence shown here is derived from an EMBL/GenBank/DDBJ whole genome shotgun (WGS) entry which is preliminary data.</text>
</comment>
<protein>
    <submittedName>
        <fullName evidence="2">Uncharacterized protein</fullName>
    </submittedName>
</protein>
<evidence type="ECO:0000256" key="1">
    <source>
        <dbReference type="SAM" id="MobiDB-lite"/>
    </source>
</evidence>
<name>A0AAE1NM40_9EUCA</name>
<feature type="compositionally biased region" description="Basic and acidic residues" evidence="1">
    <location>
        <begin position="25"/>
        <end position="48"/>
    </location>
</feature>
<sequence length="67" mass="7696">MSEESESLNEEERSAFRPFTQESRSAIESRIAEENAKKNELQKKKEEGEGGGLKFGRKKKEVRVACY</sequence>
<feature type="region of interest" description="Disordered" evidence="1">
    <location>
        <begin position="1"/>
        <end position="54"/>
    </location>
</feature>
<organism evidence="2 3">
    <name type="scientific">Petrolisthes manimaculis</name>
    <dbReference type="NCBI Taxonomy" id="1843537"/>
    <lineage>
        <taxon>Eukaryota</taxon>
        <taxon>Metazoa</taxon>
        <taxon>Ecdysozoa</taxon>
        <taxon>Arthropoda</taxon>
        <taxon>Crustacea</taxon>
        <taxon>Multicrustacea</taxon>
        <taxon>Malacostraca</taxon>
        <taxon>Eumalacostraca</taxon>
        <taxon>Eucarida</taxon>
        <taxon>Decapoda</taxon>
        <taxon>Pleocyemata</taxon>
        <taxon>Anomura</taxon>
        <taxon>Galatheoidea</taxon>
        <taxon>Porcellanidae</taxon>
        <taxon>Petrolisthes</taxon>
    </lineage>
</organism>
<proteinExistence type="predicted"/>
<dbReference type="EMBL" id="JAWZYT010004786">
    <property type="protein sequence ID" value="KAK4292590.1"/>
    <property type="molecule type" value="Genomic_DNA"/>
</dbReference>
<reference evidence="2" key="1">
    <citation type="submission" date="2023-11" db="EMBL/GenBank/DDBJ databases">
        <title>Genome assemblies of two species of porcelain crab, Petrolisthes cinctipes and Petrolisthes manimaculis (Anomura: Porcellanidae).</title>
        <authorList>
            <person name="Angst P."/>
        </authorList>
    </citation>
    <scope>NUCLEOTIDE SEQUENCE</scope>
    <source>
        <strain evidence="2">PB745_02</strain>
        <tissue evidence="2">Gill</tissue>
    </source>
</reference>
<gene>
    <name evidence="2" type="ORF">Pmani_034658</name>
</gene>